<protein>
    <submittedName>
        <fullName evidence="1">Uncharacterized protein</fullName>
    </submittedName>
</protein>
<gene>
    <name evidence="1" type="ORF">M422DRAFT_30216</name>
</gene>
<keyword evidence="2" id="KW-1185">Reference proteome</keyword>
<sequence>MKVQLTEQINALYKHVRRDWDGWELQEEMMEEIVGDLCSWLPILWTVGVEDGVEMALIHKSLRLCYSIAGKLYDSNSK</sequence>
<dbReference type="EMBL" id="KN837115">
    <property type="protein sequence ID" value="KIJ44738.1"/>
    <property type="molecule type" value="Genomic_DNA"/>
</dbReference>
<proteinExistence type="predicted"/>
<evidence type="ECO:0000313" key="1">
    <source>
        <dbReference type="EMBL" id="KIJ44738.1"/>
    </source>
</evidence>
<organism evidence="1 2">
    <name type="scientific">Sphaerobolus stellatus (strain SS14)</name>
    <dbReference type="NCBI Taxonomy" id="990650"/>
    <lineage>
        <taxon>Eukaryota</taxon>
        <taxon>Fungi</taxon>
        <taxon>Dikarya</taxon>
        <taxon>Basidiomycota</taxon>
        <taxon>Agaricomycotina</taxon>
        <taxon>Agaricomycetes</taxon>
        <taxon>Phallomycetidae</taxon>
        <taxon>Geastrales</taxon>
        <taxon>Sphaerobolaceae</taxon>
        <taxon>Sphaerobolus</taxon>
    </lineage>
</organism>
<evidence type="ECO:0000313" key="2">
    <source>
        <dbReference type="Proteomes" id="UP000054279"/>
    </source>
</evidence>
<dbReference type="OrthoDB" id="3269196at2759"/>
<dbReference type="HOGENOM" id="CLU_2623590_0_0_1"/>
<dbReference type="AlphaFoldDB" id="A0A0C9UP43"/>
<dbReference type="Proteomes" id="UP000054279">
    <property type="component" value="Unassembled WGS sequence"/>
</dbReference>
<name>A0A0C9UP43_SPHS4</name>
<accession>A0A0C9UP43</accession>
<reference evidence="1 2" key="1">
    <citation type="submission" date="2014-06" db="EMBL/GenBank/DDBJ databases">
        <title>Evolutionary Origins and Diversification of the Mycorrhizal Mutualists.</title>
        <authorList>
            <consortium name="DOE Joint Genome Institute"/>
            <consortium name="Mycorrhizal Genomics Consortium"/>
            <person name="Kohler A."/>
            <person name="Kuo A."/>
            <person name="Nagy L.G."/>
            <person name="Floudas D."/>
            <person name="Copeland A."/>
            <person name="Barry K.W."/>
            <person name="Cichocki N."/>
            <person name="Veneault-Fourrey C."/>
            <person name="LaButti K."/>
            <person name="Lindquist E.A."/>
            <person name="Lipzen A."/>
            <person name="Lundell T."/>
            <person name="Morin E."/>
            <person name="Murat C."/>
            <person name="Riley R."/>
            <person name="Ohm R."/>
            <person name="Sun H."/>
            <person name="Tunlid A."/>
            <person name="Henrissat B."/>
            <person name="Grigoriev I.V."/>
            <person name="Hibbett D.S."/>
            <person name="Martin F."/>
        </authorList>
    </citation>
    <scope>NUCLEOTIDE SEQUENCE [LARGE SCALE GENOMIC DNA]</scope>
    <source>
        <strain evidence="1 2">SS14</strain>
    </source>
</reference>